<dbReference type="HOGENOM" id="CLU_039610_0_0_10"/>
<feature type="transmembrane region" description="Helical" evidence="1">
    <location>
        <begin position="59"/>
        <end position="79"/>
    </location>
</feature>
<keyword evidence="1" id="KW-1133">Transmembrane helix</keyword>
<proteinExistence type="predicted"/>
<evidence type="ECO:0000256" key="1">
    <source>
        <dbReference type="SAM" id="Phobius"/>
    </source>
</evidence>
<feature type="transmembrane region" description="Helical" evidence="1">
    <location>
        <begin position="99"/>
        <end position="116"/>
    </location>
</feature>
<dbReference type="AlphaFoldDB" id="A0A098C1N5"/>
<dbReference type="Proteomes" id="UP000032417">
    <property type="component" value="Chromosome 1"/>
</dbReference>
<organism evidence="4 5">
    <name type="scientific">Fermentimonas caenicola</name>
    <dbReference type="NCBI Taxonomy" id="1562970"/>
    <lineage>
        <taxon>Bacteria</taxon>
        <taxon>Pseudomonadati</taxon>
        <taxon>Bacteroidota</taxon>
        <taxon>Bacteroidia</taxon>
        <taxon>Bacteroidales</taxon>
        <taxon>Dysgonomonadaceae</taxon>
        <taxon>Fermentimonas</taxon>
    </lineage>
</organism>
<dbReference type="PANTHER" id="PTHR30590:SF2">
    <property type="entry name" value="INNER MEMBRANE PROTEIN"/>
    <property type="match status" value="1"/>
</dbReference>
<accession>A0A098C1N5</accession>
<feature type="transmembrane region" description="Helical" evidence="1">
    <location>
        <begin position="20"/>
        <end position="39"/>
    </location>
</feature>
<feature type="domain" description="Heparan-alpha-glucosaminide N-acetyltransferase catalytic" evidence="3">
    <location>
        <begin position="13"/>
        <end position="145"/>
    </location>
</feature>
<dbReference type="PANTHER" id="PTHR30590">
    <property type="entry name" value="INNER MEMBRANE PROTEIN"/>
    <property type="match status" value="1"/>
</dbReference>
<dbReference type="Pfam" id="PF07786">
    <property type="entry name" value="HGSNAT_cat"/>
    <property type="match status" value="1"/>
</dbReference>
<keyword evidence="5" id="KW-1185">Reference proteome</keyword>
<feature type="transmembrane region" description="Helical" evidence="1">
    <location>
        <begin position="229"/>
        <end position="247"/>
    </location>
</feature>
<dbReference type="PATRIC" id="fig|1562970.3.peg.1570"/>
<dbReference type="STRING" id="1562970.ING2E5B_1580"/>
<feature type="transmembrane region" description="Helical" evidence="1">
    <location>
        <begin position="143"/>
        <end position="162"/>
    </location>
</feature>
<gene>
    <name evidence="4" type="ORF">ING2E5B_1580</name>
</gene>
<evidence type="ECO:0000259" key="2">
    <source>
        <dbReference type="Pfam" id="PF04235"/>
    </source>
</evidence>
<sequence>MEAIKSAHVPAKRINVIDALRGFALLGVILIHMLQYFGYSTVNTHEISRFPLLDRIVQILANNIIAGRFINIFSFLFGLSFFIQMDRASKKGIDFRSRFLWRMVILFVIGLVGTMFTYMDILTIYAFFGLFLVLLFPLKNWLLIILTGLILSGLPLMTITGFDNITLKKSVPVSYDMPSESFSKSEIAEITANENEAFNNRTFFGTAKDNLTNKTKDKLKFQFALSSRGYVTFALFLLGLLVGRSGFFEKVSIRRKKNIILLAGFFIASVVIEVIGKIITPSEPINLLMHISLGQQVPLSSIVTSTLNDLGSLTESGILVMGFIVLYQTKAFGKYLDILSSYGRMGLTNYEIQNITGAILFSTWGFGSFFGKLGFTELFILGLIIYILQIIISRQWMKHFLYGPLEWLWRSGTYMKWQPFTRRKTINI</sequence>
<feature type="transmembrane region" description="Helical" evidence="1">
    <location>
        <begin position="373"/>
        <end position="392"/>
    </location>
</feature>
<dbReference type="OrthoDB" id="9807744at2"/>
<evidence type="ECO:0008006" key="6">
    <source>
        <dbReference type="Google" id="ProtNLM"/>
    </source>
</evidence>
<feature type="transmembrane region" description="Helical" evidence="1">
    <location>
        <begin position="259"/>
        <end position="279"/>
    </location>
</feature>
<protein>
    <recommendedName>
        <fullName evidence="6">DUF418 domain-containing protein</fullName>
    </recommendedName>
</protein>
<dbReference type="KEGG" id="pbt:ING2E5B_1580"/>
<feature type="domain" description="DUF418" evidence="2">
    <location>
        <begin position="284"/>
        <end position="416"/>
    </location>
</feature>
<evidence type="ECO:0000313" key="4">
    <source>
        <dbReference type="EMBL" id="CEA16328.1"/>
    </source>
</evidence>
<evidence type="ECO:0000313" key="5">
    <source>
        <dbReference type="Proteomes" id="UP000032417"/>
    </source>
</evidence>
<dbReference type="InterPro" id="IPR052529">
    <property type="entry name" value="Bact_Transport_Assoc"/>
</dbReference>
<name>A0A098C1N5_9BACT</name>
<reference evidence="4 5" key="1">
    <citation type="submission" date="2014-08" db="EMBL/GenBank/DDBJ databases">
        <authorList>
            <person name="Wibberg D."/>
        </authorList>
    </citation>
    <scope>NUCLEOTIDE SEQUENCE [LARGE SCALE GENOMIC DNA]</scope>
    <source>
        <strain evidence="5">ING2-E5B</strain>
    </source>
</reference>
<feature type="transmembrane region" description="Helical" evidence="1">
    <location>
        <begin position="122"/>
        <end position="138"/>
    </location>
</feature>
<keyword evidence="1" id="KW-0812">Transmembrane</keyword>
<dbReference type="EMBL" id="LN515532">
    <property type="protein sequence ID" value="CEA16328.1"/>
    <property type="molecule type" value="Genomic_DNA"/>
</dbReference>
<keyword evidence="1" id="KW-0472">Membrane</keyword>
<dbReference type="InterPro" id="IPR012429">
    <property type="entry name" value="HGSNAT_cat"/>
</dbReference>
<dbReference type="Pfam" id="PF04235">
    <property type="entry name" value="DUF418"/>
    <property type="match status" value="1"/>
</dbReference>
<dbReference type="InterPro" id="IPR007349">
    <property type="entry name" value="DUF418"/>
</dbReference>
<evidence type="ECO:0000259" key="3">
    <source>
        <dbReference type="Pfam" id="PF07786"/>
    </source>
</evidence>